<feature type="compositionally biased region" description="Low complexity" evidence="2">
    <location>
        <begin position="320"/>
        <end position="335"/>
    </location>
</feature>
<dbReference type="Proteomes" id="UP000053841">
    <property type="component" value="Unassembled WGS sequence"/>
</dbReference>
<keyword evidence="1" id="KW-0479">Metal-binding</keyword>
<dbReference type="KEGG" id="bze:COCCADRAFT_33926"/>
<keyword evidence="1" id="KW-0863">Zinc-finger</keyword>
<dbReference type="RefSeq" id="XP_007708932.1">
    <property type="nucleotide sequence ID" value="XM_007710742.1"/>
</dbReference>
<dbReference type="HOGENOM" id="CLU_569837_0_0_1"/>
<dbReference type="OrthoDB" id="5355510at2759"/>
<keyword evidence="1" id="KW-0862">Zinc</keyword>
<evidence type="ECO:0000256" key="1">
    <source>
        <dbReference type="PROSITE-ProRule" id="PRU00723"/>
    </source>
</evidence>
<sequence>MATQHQNICPLPGDLRFYLLRGNTMVPLIPADQLPFQLKGIPRQLTHRQMSDQGWKLFKETKDALSMLSVQAPISNDGPSHCSPDGKPQYLAPDHNVRTESQNTNTALSHPGRLSPQSPALGTYENLGTPSTTGVERQSSLADAVASVYHREAQRSGYNNANPGPEPSKKVYCTHWIATGECRWMHTGCKYKHEMPGTEKLRELGFTRGTPRWWRERNAVSPAKPLTWMQRKVGGGASSDGLEPPAENMPPPARSFPEPLPFRTRRLQDRYASSGEIHKIGGVSKRPEHSTAKSTIVVLPPTPNLIDLDDTPVISPPSPSQSQTSTAESSETRSPLSYASYFTPPTSPGLPRKSPLTKPLRRKIGLVSSSSSSSSSSSPSSSSPSSSSQEDGSDTETETDTDDVPAAPVTTTTHRQRRSKRDASALNAMSAARRVTGNEPKLGLASSKYAVKMSGVQRQVRGEVGGRKG</sequence>
<feature type="region of interest" description="Disordered" evidence="2">
    <location>
        <begin position="75"/>
        <end position="94"/>
    </location>
</feature>
<evidence type="ECO:0000313" key="4">
    <source>
        <dbReference type="EMBL" id="EUC36755.1"/>
    </source>
</evidence>
<feature type="compositionally biased region" description="Polar residues" evidence="2">
    <location>
        <begin position="115"/>
        <end position="141"/>
    </location>
</feature>
<feature type="region of interest" description="Disordered" evidence="2">
    <location>
        <begin position="102"/>
        <end position="142"/>
    </location>
</feature>
<dbReference type="GO" id="GO:0008270">
    <property type="term" value="F:zinc ion binding"/>
    <property type="evidence" value="ECO:0007669"/>
    <property type="project" value="UniProtKB-KW"/>
</dbReference>
<evidence type="ECO:0000259" key="3">
    <source>
        <dbReference type="PROSITE" id="PS50103"/>
    </source>
</evidence>
<evidence type="ECO:0000256" key="2">
    <source>
        <dbReference type="SAM" id="MobiDB-lite"/>
    </source>
</evidence>
<dbReference type="EMBL" id="KI964558">
    <property type="protein sequence ID" value="EUC36755.1"/>
    <property type="molecule type" value="Genomic_DNA"/>
</dbReference>
<keyword evidence="5" id="KW-1185">Reference proteome</keyword>
<dbReference type="PROSITE" id="PS50103">
    <property type="entry name" value="ZF_C3H1"/>
    <property type="match status" value="1"/>
</dbReference>
<feature type="compositionally biased region" description="Low complexity" evidence="2">
    <location>
        <begin position="368"/>
        <end position="388"/>
    </location>
</feature>
<feature type="domain" description="C3H1-type" evidence="3">
    <location>
        <begin position="167"/>
        <end position="196"/>
    </location>
</feature>
<reference evidence="4 5" key="1">
    <citation type="journal article" date="2013" name="PLoS Genet.">
        <title>Comparative genome structure, secondary metabolite, and effector coding capacity across Cochliobolus pathogens.</title>
        <authorList>
            <person name="Condon B.J."/>
            <person name="Leng Y."/>
            <person name="Wu D."/>
            <person name="Bushley K.E."/>
            <person name="Ohm R.A."/>
            <person name="Otillar R."/>
            <person name="Martin J."/>
            <person name="Schackwitz W."/>
            <person name="Grimwood J."/>
            <person name="MohdZainudin N."/>
            <person name="Xue C."/>
            <person name="Wang R."/>
            <person name="Manning V.A."/>
            <person name="Dhillon B."/>
            <person name="Tu Z.J."/>
            <person name="Steffenson B.J."/>
            <person name="Salamov A."/>
            <person name="Sun H."/>
            <person name="Lowry S."/>
            <person name="LaButti K."/>
            <person name="Han J."/>
            <person name="Copeland A."/>
            <person name="Lindquist E."/>
            <person name="Barry K."/>
            <person name="Schmutz J."/>
            <person name="Baker S.E."/>
            <person name="Ciuffetti L.M."/>
            <person name="Grigoriev I.V."/>
            <person name="Zhong S."/>
            <person name="Turgeon B.G."/>
        </authorList>
    </citation>
    <scope>NUCLEOTIDE SEQUENCE [LARGE SCALE GENOMIC DNA]</scope>
    <source>
        <strain evidence="4 5">26-R-13</strain>
    </source>
</reference>
<evidence type="ECO:0000313" key="5">
    <source>
        <dbReference type="Proteomes" id="UP000053841"/>
    </source>
</evidence>
<organism evidence="4 5">
    <name type="scientific">Cochliobolus carbonum (strain 26-R-13)</name>
    <name type="common">Maize leaf spot fungus</name>
    <name type="synonym">Bipolaris zeicola</name>
    <dbReference type="NCBI Taxonomy" id="930089"/>
    <lineage>
        <taxon>Eukaryota</taxon>
        <taxon>Fungi</taxon>
        <taxon>Dikarya</taxon>
        <taxon>Ascomycota</taxon>
        <taxon>Pezizomycotina</taxon>
        <taxon>Dothideomycetes</taxon>
        <taxon>Pleosporomycetidae</taxon>
        <taxon>Pleosporales</taxon>
        <taxon>Pleosporineae</taxon>
        <taxon>Pleosporaceae</taxon>
        <taxon>Bipolaris</taxon>
    </lineage>
</organism>
<gene>
    <name evidence="4" type="ORF">COCCADRAFT_33926</name>
</gene>
<dbReference type="GeneID" id="19147630"/>
<name>W6YGZ4_COCC2</name>
<feature type="region of interest" description="Disordered" evidence="2">
    <location>
        <begin position="231"/>
        <end position="259"/>
    </location>
</feature>
<feature type="zinc finger region" description="C3H1-type" evidence="1">
    <location>
        <begin position="167"/>
        <end position="196"/>
    </location>
</feature>
<proteinExistence type="predicted"/>
<dbReference type="eggNOG" id="ENOG502ST3I">
    <property type="taxonomic scope" value="Eukaryota"/>
</dbReference>
<feature type="region of interest" description="Disordered" evidence="2">
    <location>
        <begin position="274"/>
        <end position="439"/>
    </location>
</feature>
<accession>W6YGZ4</accession>
<feature type="compositionally biased region" description="Pro residues" evidence="2">
    <location>
        <begin position="247"/>
        <end position="259"/>
    </location>
</feature>
<feature type="compositionally biased region" description="Acidic residues" evidence="2">
    <location>
        <begin position="391"/>
        <end position="403"/>
    </location>
</feature>
<dbReference type="InterPro" id="IPR000571">
    <property type="entry name" value="Znf_CCCH"/>
</dbReference>
<protein>
    <recommendedName>
        <fullName evidence="3">C3H1-type domain-containing protein</fullName>
    </recommendedName>
</protein>
<dbReference type="AlphaFoldDB" id="W6YGZ4"/>